<dbReference type="InterPro" id="IPR027417">
    <property type="entry name" value="P-loop_NTPase"/>
</dbReference>
<evidence type="ECO:0000256" key="4">
    <source>
        <dbReference type="ARBA" id="ARBA00016436"/>
    </source>
</evidence>
<name>A0ABQ1J741_9PROT</name>
<organism evidence="14 15">
    <name type="scientific">Henriciella pelagia</name>
    <dbReference type="NCBI Taxonomy" id="1977912"/>
    <lineage>
        <taxon>Bacteria</taxon>
        <taxon>Pseudomonadati</taxon>
        <taxon>Pseudomonadota</taxon>
        <taxon>Alphaproteobacteria</taxon>
        <taxon>Hyphomonadales</taxon>
        <taxon>Hyphomonadaceae</taxon>
        <taxon>Henriciella</taxon>
    </lineage>
</organism>
<evidence type="ECO:0000256" key="9">
    <source>
        <dbReference type="ARBA" id="ARBA00022777"/>
    </source>
</evidence>
<evidence type="ECO:0000256" key="6">
    <source>
        <dbReference type="ARBA" id="ARBA00022556"/>
    </source>
</evidence>
<evidence type="ECO:0000313" key="15">
    <source>
        <dbReference type="Proteomes" id="UP000628854"/>
    </source>
</evidence>
<keyword evidence="10 13" id="KW-0067">ATP-binding</keyword>
<comment type="function">
    <text evidence="1 13">Transfers the gamma-phosphate of ATP to the 4'-position of a tetraacyldisaccharide 1-phosphate intermediate (termed DS-1-P) to form tetraacyldisaccharide 1,4'-bis-phosphate (lipid IVA).</text>
</comment>
<evidence type="ECO:0000256" key="5">
    <source>
        <dbReference type="ARBA" id="ARBA00022516"/>
    </source>
</evidence>
<comment type="caution">
    <text evidence="14">The sequence shown here is derived from an EMBL/GenBank/DDBJ whole genome shotgun (WGS) entry which is preliminary data.</text>
</comment>
<evidence type="ECO:0000256" key="3">
    <source>
        <dbReference type="ARBA" id="ARBA00012071"/>
    </source>
</evidence>
<evidence type="ECO:0000313" key="14">
    <source>
        <dbReference type="EMBL" id="GGB60312.1"/>
    </source>
</evidence>
<keyword evidence="11 13" id="KW-0443">Lipid metabolism</keyword>
<dbReference type="SUPFAM" id="SSF52540">
    <property type="entry name" value="P-loop containing nucleoside triphosphate hydrolases"/>
    <property type="match status" value="1"/>
</dbReference>
<evidence type="ECO:0000256" key="2">
    <source>
        <dbReference type="ARBA" id="ARBA00004870"/>
    </source>
</evidence>
<comment type="similarity">
    <text evidence="13">Belongs to the LpxK family.</text>
</comment>
<dbReference type="Proteomes" id="UP000628854">
    <property type="component" value="Unassembled WGS sequence"/>
</dbReference>
<keyword evidence="6 13" id="KW-0441">Lipid A biosynthesis</keyword>
<feature type="binding site" evidence="13">
    <location>
        <begin position="61"/>
        <end position="68"/>
    </location>
    <ligand>
        <name>ATP</name>
        <dbReference type="ChEBI" id="CHEBI:30616"/>
    </ligand>
</feature>
<evidence type="ECO:0000256" key="1">
    <source>
        <dbReference type="ARBA" id="ARBA00002274"/>
    </source>
</evidence>
<keyword evidence="5 13" id="KW-0444">Lipid biosynthesis</keyword>
<keyword evidence="9 13" id="KW-0418">Kinase</keyword>
<dbReference type="PANTHER" id="PTHR42724:SF1">
    <property type="entry name" value="TETRAACYLDISACCHARIDE 4'-KINASE, MITOCHONDRIAL-RELATED"/>
    <property type="match status" value="1"/>
</dbReference>
<proteinExistence type="inferred from homology"/>
<evidence type="ECO:0000256" key="12">
    <source>
        <dbReference type="ARBA" id="ARBA00029757"/>
    </source>
</evidence>
<keyword evidence="8 13" id="KW-0547">Nucleotide-binding</keyword>
<evidence type="ECO:0000256" key="13">
    <source>
        <dbReference type="HAMAP-Rule" id="MF_00409"/>
    </source>
</evidence>
<dbReference type="HAMAP" id="MF_00409">
    <property type="entry name" value="LpxK"/>
    <property type="match status" value="1"/>
</dbReference>
<sequence length="336" mass="36260">MMRSPRFWDRDVDPKSREAASLTRILLTPLAAIYAGMTKRRIAQADPHTLTIPVICVGNISVGGTGKTPVAAALRDRLSAQLPGARIATLSRGYGGSSKGPLKVDFTVHTAGDVGDEALMFSCSGEAWIGADRALAGQAMEQDGVDLIIMDDGHQNPGLHKDLSLIVVDRQSVFGNGHVIPKGPLREPVAVGLSRADAIVLTGSGDMPEELDACPLPIIQSHLVPRSANLPRTYVAFAGIGRPEKFFSTLEQCGASIAETVPFPDHHVYTDSDITYLKALAEKREATLITTEKDFVRLRASQRTGILAFPVRAEFENDDVLDHLLEPLVQRARQAK</sequence>
<evidence type="ECO:0000256" key="8">
    <source>
        <dbReference type="ARBA" id="ARBA00022741"/>
    </source>
</evidence>
<reference evidence="15" key="1">
    <citation type="journal article" date="2019" name="Int. J. Syst. Evol. Microbiol.">
        <title>The Global Catalogue of Microorganisms (GCM) 10K type strain sequencing project: providing services to taxonomists for standard genome sequencing and annotation.</title>
        <authorList>
            <consortium name="The Broad Institute Genomics Platform"/>
            <consortium name="The Broad Institute Genome Sequencing Center for Infectious Disease"/>
            <person name="Wu L."/>
            <person name="Ma J."/>
        </authorList>
    </citation>
    <scope>NUCLEOTIDE SEQUENCE [LARGE SCALE GENOMIC DNA]</scope>
    <source>
        <strain evidence="15">CGMCC 1.15928</strain>
    </source>
</reference>
<dbReference type="InterPro" id="IPR003758">
    <property type="entry name" value="LpxK"/>
</dbReference>
<dbReference type="EC" id="2.7.1.130" evidence="3 13"/>
<protein>
    <recommendedName>
        <fullName evidence="4 13">Tetraacyldisaccharide 4'-kinase</fullName>
        <ecNumber evidence="3 13">2.7.1.130</ecNumber>
    </recommendedName>
    <alternativeName>
        <fullName evidence="12 13">Lipid A 4'-kinase</fullName>
    </alternativeName>
</protein>
<comment type="catalytic activity">
    <reaction evidence="13">
        <text>a lipid A disaccharide + ATP = a lipid IVA + ADP + H(+)</text>
        <dbReference type="Rhea" id="RHEA:67840"/>
        <dbReference type="ChEBI" id="CHEBI:15378"/>
        <dbReference type="ChEBI" id="CHEBI:30616"/>
        <dbReference type="ChEBI" id="CHEBI:176343"/>
        <dbReference type="ChEBI" id="CHEBI:176425"/>
        <dbReference type="ChEBI" id="CHEBI:456216"/>
        <dbReference type="EC" id="2.7.1.130"/>
    </reaction>
</comment>
<comment type="pathway">
    <text evidence="2 13">Glycolipid biosynthesis; lipid IV(A) biosynthesis; lipid IV(A) from (3R)-3-hydroxytetradecanoyl-[acyl-carrier-protein] and UDP-N-acetyl-alpha-D-glucosamine: step 6/6.</text>
</comment>
<dbReference type="NCBIfam" id="TIGR00682">
    <property type="entry name" value="lpxK"/>
    <property type="match status" value="1"/>
</dbReference>
<evidence type="ECO:0000256" key="10">
    <source>
        <dbReference type="ARBA" id="ARBA00022840"/>
    </source>
</evidence>
<dbReference type="EMBL" id="BMKF01000001">
    <property type="protein sequence ID" value="GGB60312.1"/>
    <property type="molecule type" value="Genomic_DNA"/>
</dbReference>
<evidence type="ECO:0000256" key="11">
    <source>
        <dbReference type="ARBA" id="ARBA00023098"/>
    </source>
</evidence>
<dbReference type="RefSeq" id="WP_095380869.1">
    <property type="nucleotide sequence ID" value="NZ_BMKF01000001.1"/>
</dbReference>
<evidence type="ECO:0000256" key="7">
    <source>
        <dbReference type="ARBA" id="ARBA00022679"/>
    </source>
</evidence>
<accession>A0ABQ1J741</accession>
<dbReference type="PANTHER" id="PTHR42724">
    <property type="entry name" value="TETRAACYLDISACCHARIDE 4'-KINASE"/>
    <property type="match status" value="1"/>
</dbReference>
<keyword evidence="7 13" id="KW-0808">Transferase</keyword>
<dbReference type="Pfam" id="PF02606">
    <property type="entry name" value="LpxK"/>
    <property type="match status" value="1"/>
</dbReference>
<keyword evidence="15" id="KW-1185">Reference proteome</keyword>
<gene>
    <name evidence="13 14" type="primary">lpxK</name>
    <name evidence="14" type="ORF">GCM10011503_05980</name>
</gene>